<keyword evidence="3 4" id="KW-0961">Cell wall biogenesis/degradation</keyword>
<protein>
    <recommendedName>
        <fullName evidence="4">Membrane-bound lytic murein transglycosylase A</fullName>
        <ecNumber evidence="4">4.2.2.n1</ecNumber>
    </recommendedName>
    <alternativeName>
        <fullName evidence="4">Murein hydrolase A</fullName>
    </alternativeName>
</protein>
<keyword evidence="7" id="KW-1185">Reference proteome</keyword>
<dbReference type="OrthoDB" id="9783686at2"/>
<accession>A0A5P1RB05</accession>
<dbReference type="KEGG" id="ncu:F0U83_06960"/>
<comment type="function">
    <text evidence="4">Murein-degrading enzyme. May play a role in recycling of muropeptides during cell elongation and/or cell division.</text>
</comment>
<dbReference type="InterPro" id="IPR036908">
    <property type="entry name" value="RlpA-like_sf"/>
</dbReference>
<keyword evidence="2 4" id="KW-0456">Lyase</keyword>
<dbReference type="InterPro" id="IPR026044">
    <property type="entry name" value="MltA"/>
</dbReference>
<dbReference type="GO" id="GO:0008933">
    <property type="term" value="F:peptidoglycan lytic transglycosylase activity"/>
    <property type="evidence" value="ECO:0007669"/>
    <property type="project" value="TreeGrafter"/>
</dbReference>
<comment type="catalytic activity">
    <reaction evidence="1 4">
        <text>Exolytic cleavage of the (1-&gt;4)-beta-glycosidic linkage between N-acetylmuramic acid (MurNAc) and N-acetylglucosamine (GlcNAc) residues in peptidoglycan, from either the reducing or the non-reducing ends of the peptidoglycan chains, with concomitant formation of a 1,6-anhydrobond in the MurNAc residue.</text>
        <dbReference type="EC" id="4.2.2.n1"/>
    </reaction>
</comment>
<reference evidence="6 7" key="1">
    <citation type="journal article" date="2019" name="Biochem. Eng. J.">
        <title>Metabolic engineering of the marine bacteria Neptunomonas concharum for the production of acetoin and meso-2,3-butanediol from acetate.</title>
        <authorList>
            <person name="Li W."/>
            <person name="Pu N."/>
            <person name="Liu C.-X."/>
            <person name="Yuan Q.-P."/>
            <person name="Li Z.-J."/>
        </authorList>
    </citation>
    <scope>NUCLEOTIDE SEQUENCE [LARGE SCALE GENOMIC DNA]</scope>
    <source>
        <strain evidence="6 7">JCM17730</strain>
    </source>
</reference>
<dbReference type="Gene3D" id="2.40.240.50">
    <property type="entry name" value="Barwin-like endoglucanases"/>
    <property type="match status" value="1"/>
</dbReference>
<dbReference type="Pfam" id="PF03562">
    <property type="entry name" value="MltA"/>
    <property type="match status" value="1"/>
</dbReference>
<dbReference type="CDD" id="cd14485">
    <property type="entry name" value="mltA_like_LT_A"/>
    <property type="match status" value="1"/>
</dbReference>
<evidence type="ECO:0000313" key="6">
    <source>
        <dbReference type="EMBL" id="QEQ96466.1"/>
    </source>
</evidence>
<dbReference type="PANTHER" id="PTHR30124:SF0">
    <property type="entry name" value="MEMBRANE-BOUND LYTIC MUREIN TRANSGLYCOSYLASE A"/>
    <property type="match status" value="1"/>
</dbReference>
<dbReference type="GO" id="GO:0071555">
    <property type="term" value="P:cell wall organization"/>
    <property type="evidence" value="ECO:0007669"/>
    <property type="project" value="UniProtKB-KW"/>
</dbReference>
<feature type="domain" description="Lytic transglycosylase MltA" evidence="5">
    <location>
        <begin position="121"/>
        <end position="278"/>
    </location>
</feature>
<dbReference type="PANTHER" id="PTHR30124">
    <property type="entry name" value="MEMBRANE-BOUND LYTIC MUREIN TRANSGLYCOSYLASE A"/>
    <property type="match status" value="1"/>
</dbReference>
<evidence type="ECO:0000256" key="3">
    <source>
        <dbReference type="ARBA" id="ARBA00023316"/>
    </source>
</evidence>
<dbReference type="SUPFAM" id="SSF50685">
    <property type="entry name" value="Barwin-like endoglucanases"/>
    <property type="match status" value="1"/>
</dbReference>
<evidence type="ECO:0000256" key="4">
    <source>
        <dbReference type="PIRNR" id="PIRNR019422"/>
    </source>
</evidence>
<dbReference type="GO" id="GO:0009253">
    <property type="term" value="P:peptidoglycan catabolic process"/>
    <property type="evidence" value="ECO:0007669"/>
    <property type="project" value="TreeGrafter"/>
</dbReference>
<dbReference type="GO" id="GO:0004553">
    <property type="term" value="F:hydrolase activity, hydrolyzing O-glycosyl compounds"/>
    <property type="evidence" value="ECO:0007669"/>
    <property type="project" value="InterPro"/>
</dbReference>
<dbReference type="Proteomes" id="UP000324760">
    <property type="component" value="Chromosome"/>
</dbReference>
<dbReference type="InterPro" id="IPR005300">
    <property type="entry name" value="MltA_B"/>
</dbReference>
<dbReference type="CDD" id="cd14668">
    <property type="entry name" value="mlta_B"/>
    <property type="match status" value="1"/>
</dbReference>
<evidence type="ECO:0000256" key="2">
    <source>
        <dbReference type="ARBA" id="ARBA00023239"/>
    </source>
</evidence>
<dbReference type="Gene3D" id="2.40.40.10">
    <property type="entry name" value="RlpA-like domain"/>
    <property type="match status" value="1"/>
</dbReference>
<organism evidence="6 7">
    <name type="scientific">Neptunomonas concharum</name>
    <dbReference type="NCBI Taxonomy" id="1031538"/>
    <lineage>
        <taxon>Bacteria</taxon>
        <taxon>Pseudomonadati</taxon>
        <taxon>Pseudomonadota</taxon>
        <taxon>Gammaproteobacteria</taxon>
        <taxon>Oceanospirillales</taxon>
        <taxon>Oceanospirillaceae</taxon>
        <taxon>Neptunomonas</taxon>
    </lineage>
</organism>
<dbReference type="InterPro" id="IPR010611">
    <property type="entry name" value="3D_dom"/>
</dbReference>
<dbReference type="EMBL" id="CP043869">
    <property type="protein sequence ID" value="QEQ96466.1"/>
    <property type="molecule type" value="Genomic_DNA"/>
</dbReference>
<evidence type="ECO:0000256" key="1">
    <source>
        <dbReference type="ARBA" id="ARBA00001420"/>
    </source>
</evidence>
<dbReference type="RefSeq" id="WP_138988413.1">
    <property type="nucleotide sequence ID" value="NZ_CP043869.1"/>
</dbReference>
<dbReference type="PIRSF" id="PIRSF019422">
    <property type="entry name" value="MltA"/>
    <property type="match status" value="1"/>
</dbReference>
<dbReference type="Pfam" id="PF06725">
    <property type="entry name" value="3D"/>
    <property type="match status" value="1"/>
</dbReference>
<dbReference type="EC" id="4.2.2.n1" evidence="4"/>
<dbReference type="PROSITE" id="PS51257">
    <property type="entry name" value="PROKAR_LIPOPROTEIN"/>
    <property type="match status" value="1"/>
</dbReference>
<evidence type="ECO:0000259" key="5">
    <source>
        <dbReference type="SMART" id="SM00925"/>
    </source>
</evidence>
<dbReference type="GO" id="GO:0009254">
    <property type="term" value="P:peptidoglycan turnover"/>
    <property type="evidence" value="ECO:0007669"/>
    <property type="project" value="UniProtKB-UniRule"/>
</dbReference>
<dbReference type="GO" id="GO:0019867">
    <property type="term" value="C:outer membrane"/>
    <property type="evidence" value="ECO:0007669"/>
    <property type="project" value="InterPro"/>
</dbReference>
<name>A0A5P1RB05_9GAMM</name>
<dbReference type="SMART" id="SM00925">
    <property type="entry name" value="MltA"/>
    <property type="match status" value="1"/>
</dbReference>
<proteinExistence type="predicted"/>
<evidence type="ECO:0000313" key="7">
    <source>
        <dbReference type="Proteomes" id="UP000324760"/>
    </source>
</evidence>
<dbReference type="AlphaFoldDB" id="A0A5P1RB05"/>
<sequence length="383" mass="42896">MPYLRYPKATTPKLWAGSILAIFLTGCSVTPKAPGIAEEICWNQLKGWQDDQLVEAMPALQSQCDRLSKKDTVWKNICEAAPKDASTPEVRRFFETHFSPHNIVGLQNKNQGLITGYYEPTLYGSFERSERFNYPIYQRPDDMFEVRLESRFPALKNQRVRARIEGNKIVPYYSRAEIDGNQQPLKGHEIIWVDDADAAFFLHIQGSGRVQLPDGKSVGVGYADQNGHPYHAIGKSLIAQGELTRKNVSLQTIRAWLKNNPSKASELKNSNPSYIFFQLRHDLDNGPRGSLNVPLTPERSVAVDRKIIPLGTPLWINTQLPNTTTPYQRLVFAQDTGGAINGPVRADLFFGKGDRAEQLAGEMKQTGSLFALLPKPADAKLCN</sequence>
<gene>
    <name evidence="6" type="ORF">F0U83_06960</name>
</gene>